<dbReference type="EMBL" id="CAAALY010044850">
    <property type="protein sequence ID" value="VEL20128.1"/>
    <property type="molecule type" value="Genomic_DNA"/>
</dbReference>
<sequence>MNSCLILKRSLQPHITVRPNKTRCLCVYELGGRCSQTKQSVENFKEYASGPHEGLLSTKTKTGRCSMNQVSAEIFGEELHGTLKAGVAGGLKSSQAQNSKSHVDHLQSEVVWTHRAAECTSLEVTVKPSSPSSSLSSCLGDDSTQLSGPQLIPTEALVVKFVDTTNYPQEAGDEQLKTWKLRQPDRQDQTSVPSNVAKICRSRQRGLPIPDTHEPFSCEIPHSLVSTNINMAPTFNPWNVKSPITVTRNAVRTVRSTKVKILKEESRDRGVSCPSCVYNRN</sequence>
<dbReference type="Proteomes" id="UP000784294">
    <property type="component" value="Unassembled WGS sequence"/>
</dbReference>
<reference evidence="1" key="1">
    <citation type="submission" date="2018-11" db="EMBL/GenBank/DDBJ databases">
        <authorList>
            <consortium name="Pathogen Informatics"/>
        </authorList>
    </citation>
    <scope>NUCLEOTIDE SEQUENCE</scope>
</reference>
<evidence type="ECO:0000313" key="1">
    <source>
        <dbReference type="EMBL" id="VEL20128.1"/>
    </source>
</evidence>
<keyword evidence="2" id="KW-1185">Reference proteome</keyword>
<accession>A0A3S5A555</accession>
<gene>
    <name evidence="1" type="ORF">PXEA_LOCUS13568</name>
</gene>
<dbReference type="AlphaFoldDB" id="A0A3S5A555"/>
<protein>
    <submittedName>
        <fullName evidence="1">Uncharacterized protein</fullName>
    </submittedName>
</protein>
<evidence type="ECO:0000313" key="2">
    <source>
        <dbReference type="Proteomes" id="UP000784294"/>
    </source>
</evidence>
<organism evidence="1 2">
    <name type="scientific">Protopolystoma xenopodis</name>
    <dbReference type="NCBI Taxonomy" id="117903"/>
    <lineage>
        <taxon>Eukaryota</taxon>
        <taxon>Metazoa</taxon>
        <taxon>Spiralia</taxon>
        <taxon>Lophotrochozoa</taxon>
        <taxon>Platyhelminthes</taxon>
        <taxon>Monogenea</taxon>
        <taxon>Polyopisthocotylea</taxon>
        <taxon>Polystomatidea</taxon>
        <taxon>Polystomatidae</taxon>
        <taxon>Protopolystoma</taxon>
    </lineage>
</organism>
<comment type="caution">
    <text evidence="1">The sequence shown here is derived from an EMBL/GenBank/DDBJ whole genome shotgun (WGS) entry which is preliminary data.</text>
</comment>
<proteinExistence type="predicted"/>
<name>A0A3S5A555_9PLAT</name>